<gene>
    <name evidence="4" type="ORF">FB465_2198</name>
</gene>
<name>A0A561ENL5_9ACTN</name>
<dbReference type="PANTHER" id="PTHR37981">
    <property type="entry name" value="LIPASE 2"/>
    <property type="match status" value="1"/>
</dbReference>
<dbReference type="GO" id="GO:0019433">
    <property type="term" value="P:triglyceride catabolic process"/>
    <property type="evidence" value="ECO:0007669"/>
    <property type="project" value="TreeGrafter"/>
</dbReference>
<comment type="caution">
    <text evidence="4">The sequence shown here is derived from an EMBL/GenBank/DDBJ whole genome shotgun (WGS) entry which is preliminary data.</text>
</comment>
<dbReference type="GO" id="GO:0004806">
    <property type="term" value="F:triacylglycerol lipase activity"/>
    <property type="evidence" value="ECO:0007669"/>
    <property type="project" value="TreeGrafter"/>
</dbReference>
<feature type="domain" description="SGNH hydrolase-type esterase" evidence="3">
    <location>
        <begin position="60"/>
        <end position="317"/>
    </location>
</feature>
<protein>
    <submittedName>
        <fullName evidence="4">GDSL-like lipase/acylhydrolase family protein</fullName>
    </submittedName>
</protein>
<dbReference type="InterPro" id="IPR036514">
    <property type="entry name" value="SGNH_hydro_sf"/>
</dbReference>
<proteinExistence type="predicted"/>
<evidence type="ECO:0000313" key="4">
    <source>
        <dbReference type="EMBL" id="TWE17190.1"/>
    </source>
</evidence>
<evidence type="ECO:0000313" key="5">
    <source>
        <dbReference type="Proteomes" id="UP000318416"/>
    </source>
</evidence>
<feature type="disulfide bond" evidence="2">
    <location>
        <begin position="81"/>
        <end position="108"/>
    </location>
</feature>
<feature type="disulfide bond" evidence="2">
    <location>
        <begin position="159"/>
        <end position="182"/>
    </location>
</feature>
<keyword evidence="4" id="KW-0378">Hydrolase</keyword>
<evidence type="ECO:0000256" key="2">
    <source>
        <dbReference type="PIRSR" id="PIRSR637460-2"/>
    </source>
</evidence>
<dbReference type="PROSITE" id="PS51257">
    <property type="entry name" value="PROKAR_LIPOPROTEIN"/>
    <property type="match status" value="1"/>
</dbReference>
<evidence type="ECO:0000256" key="1">
    <source>
        <dbReference type="PIRSR" id="PIRSR637460-1"/>
    </source>
</evidence>
<dbReference type="PANTHER" id="PTHR37981:SF1">
    <property type="entry name" value="SGNH HYDROLASE-TYPE ESTERASE DOMAIN-CONTAINING PROTEIN"/>
    <property type="match status" value="1"/>
</dbReference>
<accession>A0A561ENL5</accession>
<dbReference type="EMBL" id="VIVR01000001">
    <property type="protein sequence ID" value="TWE17190.1"/>
    <property type="molecule type" value="Genomic_DNA"/>
</dbReference>
<dbReference type="OrthoDB" id="5503950at2"/>
<keyword evidence="5" id="KW-1185">Reference proteome</keyword>
<feature type="active site" description="Nucleophile" evidence="1">
    <location>
        <position position="64"/>
    </location>
</feature>
<dbReference type="SUPFAM" id="SSF52266">
    <property type="entry name" value="SGNH hydrolase"/>
    <property type="match status" value="1"/>
</dbReference>
<sequence length="333" mass="33893">MLESIRPTQGECVDVRRAGVLLGLLLTVGCGAATTHPPSPAPSGTAATASAAPPAGPYVALGDSYTSGLQIEPQVGTPPGCARSGVNYPSLVAKALGLAGGAFTDASCSGARTRDLTGAQRTDGGTNAPQLDALAPAIRLVTLGIGGNDAGFIDVIGQCAKESVKQTLLADLTRTPAAESPCRTYYTAENGQDQVQRKVDAAGERLADALREVRRRAPQAKVYVVGYPALLPADAAACTATLGRSVPAGDIAFLVEKERQLNAMLRQRAEAAGVGYVDTFAASAGHDMCAGESTRWVEPPFPAAGLAPVHPNARGQQGMAAAVLRTLGAGGRP</sequence>
<dbReference type="InterPro" id="IPR037460">
    <property type="entry name" value="SEST-like"/>
</dbReference>
<dbReference type="CDD" id="cd01823">
    <property type="entry name" value="SEST_like"/>
    <property type="match status" value="1"/>
</dbReference>
<dbReference type="InterPro" id="IPR013830">
    <property type="entry name" value="SGNH_hydro"/>
</dbReference>
<dbReference type="AlphaFoldDB" id="A0A561ENL5"/>
<evidence type="ECO:0000259" key="3">
    <source>
        <dbReference type="Pfam" id="PF13472"/>
    </source>
</evidence>
<organism evidence="4 5">
    <name type="scientific">Kitasatospora atroaurantiaca</name>
    <dbReference type="NCBI Taxonomy" id="285545"/>
    <lineage>
        <taxon>Bacteria</taxon>
        <taxon>Bacillati</taxon>
        <taxon>Actinomycetota</taxon>
        <taxon>Actinomycetes</taxon>
        <taxon>Kitasatosporales</taxon>
        <taxon>Streptomycetaceae</taxon>
        <taxon>Kitasatospora</taxon>
    </lineage>
</organism>
<keyword evidence="2" id="KW-1015">Disulfide bond</keyword>
<dbReference type="Pfam" id="PF13472">
    <property type="entry name" value="Lipase_GDSL_2"/>
    <property type="match status" value="1"/>
</dbReference>
<dbReference type="Proteomes" id="UP000318416">
    <property type="component" value="Unassembled WGS sequence"/>
</dbReference>
<feature type="active site" evidence="1">
    <location>
        <position position="310"/>
    </location>
</feature>
<reference evidence="4 5" key="1">
    <citation type="submission" date="2019-06" db="EMBL/GenBank/DDBJ databases">
        <title>Sequencing the genomes of 1000 actinobacteria strains.</title>
        <authorList>
            <person name="Klenk H.-P."/>
        </authorList>
    </citation>
    <scope>NUCLEOTIDE SEQUENCE [LARGE SCALE GENOMIC DNA]</scope>
    <source>
        <strain evidence="4 5">DSM 41649</strain>
    </source>
</reference>
<dbReference type="Gene3D" id="3.40.50.1110">
    <property type="entry name" value="SGNH hydrolase"/>
    <property type="match status" value="1"/>
</dbReference>